<dbReference type="Proteomes" id="UP001256827">
    <property type="component" value="Plasmid pBbsII"/>
</dbReference>
<accession>A0ABY9TCL0</accession>
<sequence length="98" mass="11006">MIVVQGRVTGRKAGTPKEDGTCFDTLKVESQGREYYVAYDRKLLPRVYKDQEIALACNVSARNNYLNFFANGHIADELLVDLSNYASGNAGKFDDFDF</sequence>
<evidence type="ECO:0000313" key="2">
    <source>
        <dbReference type="Proteomes" id="UP001256827"/>
    </source>
</evidence>
<proteinExistence type="predicted"/>
<organism evidence="1 2">
    <name type="scientific">Brevibacillus brevis</name>
    <name type="common">Bacillus brevis</name>
    <dbReference type="NCBI Taxonomy" id="1393"/>
    <lineage>
        <taxon>Bacteria</taxon>
        <taxon>Bacillati</taxon>
        <taxon>Bacillota</taxon>
        <taxon>Bacilli</taxon>
        <taxon>Bacillales</taxon>
        <taxon>Paenibacillaceae</taxon>
        <taxon>Brevibacillus</taxon>
    </lineage>
</organism>
<dbReference type="EMBL" id="CP134051">
    <property type="protein sequence ID" value="WNC17859.1"/>
    <property type="molecule type" value="Genomic_DNA"/>
</dbReference>
<keyword evidence="2" id="KW-1185">Reference proteome</keyword>
<name>A0ABY9TCL0_BREBE</name>
<reference evidence="1 2" key="1">
    <citation type="submission" date="2023-09" db="EMBL/GenBank/DDBJ databases">
        <title>Complete Genome and Methylome dissection of Bacillus brevis NEB573 original source of BbsI restriction endonuclease.</title>
        <authorList>
            <person name="Fomenkov A."/>
            <person name="Roberts R.D."/>
        </authorList>
    </citation>
    <scope>NUCLEOTIDE SEQUENCE [LARGE SCALE GENOMIC DNA]</scope>
    <source>
        <strain evidence="1 2">NEB573</strain>
        <plasmid evidence="1 2">pBbsII</plasmid>
    </source>
</reference>
<evidence type="ECO:0000313" key="1">
    <source>
        <dbReference type="EMBL" id="WNC17859.1"/>
    </source>
</evidence>
<gene>
    <name evidence="1" type="ORF">RGB73_30080</name>
</gene>
<geneLocation type="plasmid" evidence="1 2">
    <name>pBbsII</name>
</geneLocation>
<protein>
    <recommendedName>
        <fullName evidence="3">DUF4313 domain-containing protein</fullName>
    </recommendedName>
</protein>
<dbReference type="RefSeq" id="WP_310774663.1">
    <property type="nucleotide sequence ID" value="NZ_CP134051.1"/>
</dbReference>
<evidence type="ECO:0008006" key="3">
    <source>
        <dbReference type="Google" id="ProtNLM"/>
    </source>
</evidence>
<keyword evidence="1" id="KW-0614">Plasmid</keyword>